<dbReference type="InterPro" id="IPR005197">
    <property type="entry name" value="Glyco_hydro_71"/>
</dbReference>
<evidence type="ECO:0000256" key="1">
    <source>
        <dbReference type="SAM" id="SignalP"/>
    </source>
</evidence>
<sequence length="440" mass="48730">MFPRVSQGSGLHATVQKFMFLFLILCVALARVTDAQRVFAHFMAQNSYSYAESDWTSEMTTAQNIGIDGFALNIAANDYEVDRIVDAYAAAESLGFKLFYSFDMTDTWKQSDMVNIVANHSSSPSTFLWNNTILVSTYSGESYGEGFWASFKSALQSQGIHITLAPAFTTYRDPSSAASLVSTFPSIDGFFNWWSWPADVGANLTTATDLAYQAAVSSLSGPYIMSVSPWQFKNFGGASDWVQYSDTLWNYRWQQAVNDVKPDIVEIISWDDYAESHYIGDINPKVYLGTQAPFYVDGFIHAAWRDVAQYYISWFKTGSAPTIMKDEVVFWYRVWSKAIKCSTGTLPRNAAYPEDAVFALAMLKDTATITLAIGSNTVNFTAGPGVTMGSVPFPPEDSQVPYIAISKNGTTVADTHGSMYVNHSGCTYYNFNPFVGSITE</sequence>
<dbReference type="OrthoDB" id="3257981at2759"/>
<dbReference type="Pfam" id="PF03659">
    <property type="entry name" value="Glyco_hydro_71"/>
    <property type="match status" value="1"/>
</dbReference>
<proteinExistence type="predicted"/>
<keyword evidence="3" id="KW-1185">Reference proteome</keyword>
<gene>
    <name evidence="2" type="ORF">F5147DRAFT_693765</name>
</gene>
<name>A0A9P7F8B8_9AGAM</name>
<dbReference type="Proteomes" id="UP000823399">
    <property type="component" value="Unassembled WGS sequence"/>
</dbReference>
<keyword evidence="1" id="KW-0732">Signal</keyword>
<dbReference type="GeneID" id="64699524"/>
<feature type="signal peptide" evidence="1">
    <location>
        <begin position="1"/>
        <end position="35"/>
    </location>
</feature>
<evidence type="ECO:0000313" key="2">
    <source>
        <dbReference type="EMBL" id="KAG2109040.1"/>
    </source>
</evidence>
<reference evidence="2" key="1">
    <citation type="journal article" date="2020" name="New Phytol.">
        <title>Comparative genomics reveals dynamic genome evolution in host specialist ectomycorrhizal fungi.</title>
        <authorList>
            <person name="Lofgren L.A."/>
            <person name="Nguyen N.H."/>
            <person name="Vilgalys R."/>
            <person name="Ruytinx J."/>
            <person name="Liao H.L."/>
            <person name="Branco S."/>
            <person name="Kuo A."/>
            <person name="LaButti K."/>
            <person name="Lipzen A."/>
            <person name="Andreopoulos W."/>
            <person name="Pangilinan J."/>
            <person name="Riley R."/>
            <person name="Hundley H."/>
            <person name="Na H."/>
            <person name="Barry K."/>
            <person name="Grigoriev I.V."/>
            <person name="Stajich J.E."/>
            <person name="Kennedy P.G."/>
        </authorList>
    </citation>
    <scope>NUCLEOTIDE SEQUENCE</scope>
    <source>
        <strain evidence="2">FC423</strain>
    </source>
</reference>
<organism evidence="2 3">
    <name type="scientific">Suillus discolor</name>
    <dbReference type="NCBI Taxonomy" id="1912936"/>
    <lineage>
        <taxon>Eukaryota</taxon>
        <taxon>Fungi</taxon>
        <taxon>Dikarya</taxon>
        <taxon>Basidiomycota</taxon>
        <taxon>Agaricomycotina</taxon>
        <taxon>Agaricomycetes</taxon>
        <taxon>Agaricomycetidae</taxon>
        <taxon>Boletales</taxon>
        <taxon>Suillineae</taxon>
        <taxon>Suillaceae</taxon>
        <taxon>Suillus</taxon>
    </lineage>
</organism>
<feature type="chain" id="PRO_5040272080" evidence="1">
    <location>
        <begin position="36"/>
        <end position="440"/>
    </location>
</feature>
<accession>A0A9P7F8B8</accession>
<evidence type="ECO:0000313" key="3">
    <source>
        <dbReference type="Proteomes" id="UP000823399"/>
    </source>
</evidence>
<comment type="caution">
    <text evidence="2">The sequence shown here is derived from an EMBL/GenBank/DDBJ whole genome shotgun (WGS) entry which is preliminary data.</text>
</comment>
<protein>
    <submittedName>
        <fullName evidence="2">Glycoside hydrolase family 71 protein</fullName>
    </submittedName>
</protein>
<dbReference type="CDD" id="cd11577">
    <property type="entry name" value="GH71"/>
    <property type="match status" value="1"/>
</dbReference>
<dbReference type="GO" id="GO:0051118">
    <property type="term" value="F:glucan endo-1,3-alpha-glucosidase activity"/>
    <property type="evidence" value="ECO:0007669"/>
    <property type="project" value="InterPro"/>
</dbReference>
<dbReference type="AlphaFoldDB" id="A0A9P7F8B8"/>
<dbReference type="Gene3D" id="3.20.20.80">
    <property type="entry name" value="Glycosidases"/>
    <property type="match status" value="1"/>
</dbReference>
<dbReference type="EMBL" id="JABBWM010000025">
    <property type="protein sequence ID" value="KAG2109040.1"/>
    <property type="molecule type" value="Genomic_DNA"/>
</dbReference>
<keyword evidence="2" id="KW-0378">Hydrolase</keyword>
<dbReference type="RefSeq" id="XP_041293283.1">
    <property type="nucleotide sequence ID" value="XM_041437265.1"/>
</dbReference>